<dbReference type="InterPro" id="IPR036396">
    <property type="entry name" value="Cyt_P450_sf"/>
</dbReference>
<keyword evidence="4 5" id="KW-0408">Iron</keyword>
<keyword evidence="3 5" id="KW-0479">Metal-binding</keyword>
<keyword evidence="2 5" id="KW-0349">Heme</keyword>
<dbReference type="HOGENOM" id="CLU_001570_14_11_1"/>
<dbReference type="InterPro" id="IPR001128">
    <property type="entry name" value="Cyt_P450"/>
</dbReference>
<evidence type="ECO:0000256" key="3">
    <source>
        <dbReference type="ARBA" id="ARBA00022723"/>
    </source>
</evidence>
<dbReference type="CDD" id="cd11061">
    <property type="entry name" value="CYP67-like"/>
    <property type="match status" value="1"/>
</dbReference>
<dbReference type="PRINTS" id="PR00385">
    <property type="entry name" value="P450"/>
</dbReference>
<dbReference type="EMBL" id="KI912109">
    <property type="protein sequence ID" value="ETS88141.1"/>
    <property type="molecule type" value="Genomic_DNA"/>
</dbReference>
<dbReference type="PANTHER" id="PTHR24305">
    <property type="entry name" value="CYTOCHROME P450"/>
    <property type="match status" value="1"/>
</dbReference>
<evidence type="ECO:0000313" key="8">
    <source>
        <dbReference type="Proteomes" id="UP000030651"/>
    </source>
</evidence>
<reference evidence="8" key="1">
    <citation type="journal article" date="2015" name="BMC Genomics">
        <title>Genomic and transcriptomic analysis of the endophytic fungus Pestalotiopsis fici reveals its lifestyle and high potential for synthesis of natural products.</title>
        <authorList>
            <person name="Wang X."/>
            <person name="Zhang X."/>
            <person name="Liu L."/>
            <person name="Xiang M."/>
            <person name="Wang W."/>
            <person name="Sun X."/>
            <person name="Che Y."/>
            <person name="Guo L."/>
            <person name="Liu G."/>
            <person name="Guo L."/>
            <person name="Wang C."/>
            <person name="Yin W.B."/>
            <person name="Stadler M."/>
            <person name="Zhang X."/>
            <person name="Liu X."/>
        </authorList>
    </citation>
    <scope>NUCLEOTIDE SEQUENCE [LARGE SCALE GENOMIC DNA]</scope>
    <source>
        <strain evidence="8">W106-1 / CGMCC3.15140</strain>
    </source>
</reference>
<dbReference type="GO" id="GO:0004497">
    <property type="term" value="F:monooxygenase activity"/>
    <property type="evidence" value="ECO:0007669"/>
    <property type="project" value="UniProtKB-KW"/>
</dbReference>
<dbReference type="InterPro" id="IPR050121">
    <property type="entry name" value="Cytochrome_P450_monoxygenase"/>
</dbReference>
<proteinExistence type="inferred from homology"/>
<comment type="cofactor">
    <cofactor evidence="1 5">
        <name>heme</name>
        <dbReference type="ChEBI" id="CHEBI:30413"/>
    </cofactor>
</comment>
<dbReference type="KEGG" id="pfy:PFICI_01969"/>
<accession>W3XSE1</accession>
<dbReference type="AlphaFoldDB" id="W3XSE1"/>
<dbReference type="Proteomes" id="UP000030651">
    <property type="component" value="Unassembled WGS sequence"/>
</dbReference>
<sequence length="458" mass="51435">MRLHLRTYLDMKKYGPVLRHGPNKLIFNSAEALQDIYNNEKVGKSRIYNLTVISGKPSIFNVLDKSQHRIKRKLIGQAVSDKAMRAFEPTMAEQVDIFIGQLTECSEKEVHTNMTERFKCLGMDTVGLLAFGFPLNMQTDPTYRFVIRGLNVGGYQNHCFMQYPMLKKLGLHKILVLLGKKQRQKYLAMLQLMIGSRLAEEPHAKNDLYSSVFEHLDNTADGIATSQLWSEALFLFPAGGDTTATALSALFFYLSRHSDVYSKLAHEIRSTFSSASEIRGGSKLAGCKYLRASIDEALRMSPSVSGTLWRELSNNQKDTEPFIVDGHVIPPGTQVGVSTYCLHHNEKYFPQPFEFSPERWLVEDEAALRLMNSAFCPFSIGARACAGKAMAYLEMSLVVAKTLYKFDFDAPPGDLGRVGAGVAGRRDGRDKTDEFQLYDIFAAMHDGPNLIFRPRANI</sequence>
<dbReference type="OrthoDB" id="1470350at2759"/>
<protein>
    <submittedName>
        <fullName evidence="7">Uncharacterized protein</fullName>
    </submittedName>
</protein>
<dbReference type="PANTHER" id="PTHR24305:SF226">
    <property type="entry name" value="CYTOCHROME P450 MONOOXYGENASE"/>
    <property type="match status" value="1"/>
</dbReference>
<dbReference type="PROSITE" id="PS00086">
    <property type="entry name" value="CYTOCHROME_P450"/>
    <property type="match status" value="1"/>
</dbReference>
<evidence type="ECO:0000256" key="6">
    <source>
        <dbReference type="RuleBase" id="RU000461"/>
    </source>
</evidence>
<dbReference type="eggNOG" id="KOG0158">
    <property type="taxonomic scope" value="Eukaryota"/>
</dbReference>
<dbReference type="GO" id="GO:0016705">
    <property type="term" value="F:oxidoreductase activity, acting on paired donors, with incorporation or reduction of molecular oxygen"/>
    <property type="evidence" value="ECO:0007669"/>
    <property type="project" value="InterPro"/>
</dbReference>
<dbReference type="Gene3D" id="1.10.630.10">
    <property type="entry name" value="Cytochrome P450"/>
    <property type="match status" value="1"/>
</dbReference>
<name>W3XSE1_PESFW</name>
<dbReference type="InParanoid" id="W3XSE1"/>
<evidence type="ECO:0000256" key="1">
    <source>
        <dbReference type="ARBA" id="ARBA00001971"/>
    </source>
</evidence>
<dbReference type="InterPro" id="IPR017972">
    <property type="entry name" value="Cyt_P450_CS"/>
</dbReference>
<dbReference type="InterPro" id="IPR002401">
    <property type="entry name" value="Cyt_P450_E_grp-I"/>
</dbReference>
<keyword evidence="8" id="KW-1185">Reference proteome</keyword>
<evidence type="ECO:0000256" key="5">
    <source>
        <dbReference type="PIRSR" id="PIRSR602401-1"/>
    </source>
</evidence>
<dbReference type="GeneID" id="19266982"/>
<organism evidence="7 8">
    <name type="scientific">Pestalotiopsis fici (strain W106-1 / CGMCC3.15140)</name>
    <dbReference type="NCBI Taxonomy" id="1229662"/>
    <lineage>
        <taxon>Eukaryota</taxon>
        <taxon>Fungi</taxon>
        <taxon>Dikarya</taxon>
        <taxon>Ascomycota</taxon>
        <taxon>Pezizomycotina</taxon>
        <taxon>Sordariomycetes</taxon>
        <taxon>Xylariomycetidae</taxon>
        <taxon>Amphisphaeriales</taxon>
        <taxon>Sporocadaceae</taxon>
        <taxon>Pestalotiopsis</taxon>
    </lineage>
</organism>
<evidence type="ECO:0000256" key="4">
    <source>
        <dbReference type="ARBA" id="ARBA00023004"/>
    </source>
</evidence>
<comment type="similarity">
    <text evidence="6">Belongs to the cytochrome P450 family.</text>
</comment>
<dbReference type="SUPFAM" id="SSF48264">
    <property type="entry name" value="Cytochrome P450"/>
    <property type="match status" value="1"/>
</dbReference>
<dbReference type="PRINTS" id="PR00463">
    <property type="entry name" value="EP450I"/>
</dbReference>
<keyword evidence="6" id="KW-0560">Oxidoreductase</keyword>
<dbReference type="GO" id="GO:0005506">
    <property type="term" value="F:iron ion binding"/>
    <property type="evidence" value="ECO:0007669"/>
    <property type="project" value="InterPro"/>
</dbReference>
<evidence type="ECO:0000256" key="2">
    <source>
        <dbReference type="ARBA" id="ARBA00022617"/>
    </source>
</evidence>
<keyword evidence="6" id="KW-0503">Monooxygenase</keyword>
<evidence type="ECO:0000313" key="7">
    <source>
        <dbReference type="EMBL" id="ETS88141.1"/>
    </source>
</evidence>
<gene>
    <name evidence="7" type="ORF">PFICI_01969</name>
</gene>
<dbReference type="STRING" id="1229662.W3XSE1"/>
<dbReference type="OMA" id="HAKNDLY"/>
<dbReference type="RefSeq" id="XP_007828741.1">
    <property type="nucleotide sequence ID" value="XM_007830550.1"/>
</dbReference>
<dbReference type="GO" id="GO:0020037">
    <property type="term" value="F:heme binding"/>
    <property type="evidence" value="ECO:0007669"/>
    <property type="project" value="InterPro"/>
</dbReference>
<dbReference type="Pfam" id="PF00067">
    <property type="entry name" value="p450"/>
    <property type="match status" value="1"/>
</dbReference>
<feature type="binding site" description="axial binding residue" evidence="5">
    <location>
        <position position="385"/>
    </location>
    <ligand>
        <name>heme</name>
        <dbReference type="ChEBI" id="CHEBI:30413"/>
    </ligand>
    <ligandPart>
        <name>Fe</name>
        <dbReference type="ChEBI" id="CHEBI:18248"/>
    </ligandPart>
</feature>